<evidence type="ECO:0000256" key="12">
    <source>
        <dbReference type="SAM" id="MobiDB-lite"/>
    </source>
</evidence>
<dbReference type="Pfam" id="PF07960">
    <property type="entry name" value="CBP4"/>
    <property type="match status" value="1"/>
</dbReference>
<name>A0A1V6UVF8_9EURO</name>
<keyword evidence="3 11" id="KW-0812">Transmembrane</keyword>
<proteinExistence type="inferred from homology"/>
<feature type="region of interest" description="Disordered" evidence="12">
    <location>
        <begin position="167"/>
        <end position="196"/>
    </location>
</feature>
<evidence type="ECO:0000256" key="5">
    <source>
        <dbReference type="ARBA" id="ARBA00022989"/>
    </source>
</evidence>
<organism evidence="13 14">
    <name type="scientific">Penicillium coprophilum</name>
    <dbReference type="NCBI Taxonomy" id="36646"/>
    <lineage>
        <taxon>Eukaryota</taxon>
        <taxon>Fungi</taxon>
        <taxon>Dikarya</taxon>
        <taxon>Ascomycota</taxon>
        <taxon>Pezizomycotina</taxon>
        <taxon>Eurotiomycetes</taxon>
        <taxon>Eurotiomycetidae</taxon>
        <taxon>Eurotiales</taxon>
        <taxon>Aspergillaceae</taxon>
        <taxon>Penicillium</taxon>
    </lineage>
</organism>
<evidence type="ECO:0000256" key="7">
    <source>
        <dbReference type="ARBA" id="ARBA00023136"/>
    </source>
</evidence>
<keyword evidence="4 11" id="KW-0999">Mitochondrion inner membrane</keyword>
<comment type="function">
    <text evidence="9 11">Essential for the assembly of ubiquinol-cytochrome c reductase. It has a direct effect on the correct occurrence of the Rieske protein, core 4, core 5 and apocytochrome b.</text>
</comment>
<evidence type="ECO:0000256" key="6">
    <source>
        <dbReference type="ARBA" id="ARBA00023128"/>
    </source>
</evidence>
<dbReference type="EMBL" id="MDDG01000004">
    <property type="protein sequence ID" value="OQE42412.1"/>
    <property type="molecule type" value="Genomic_DNA"/>
</dbReference>
<evidence type="ECO:0000256" key="4">
    <source>
        <dbReference type="ARBA" id="ARBA00022792"/>
    </source>
</evidence>
<evidence type="ECO:0000256" key="2">
    <source>
        <dbReference type="ARBA" id="ARBA00006780"/>
    </source>
</evidence>
<evidence type="ECO:0000256" key="9">
    <source>
        <dbReference type="ARBA" id="ARBA00025413"/>
    </source>
</evidence>
<dbReference type="AlphaFoldDB" id="A0A1V6UVF8"/>
<dbReference type="Proteomes" id="UP000191500">
    <property type="component" value="Unassembled WGS sequence"/>
</dbReference>
<evidence type="ECO:0000256" key="8">
    <source>
        <dbReference type="ARBA" id="ARBA00023186"/>
    </source>
</evidence>
<comment type="similarity">
    <text evidence="2 11">Belongs to the CBP4 family.</text>
</comment>
<evidence type="ECO:0000256" key="11">
    <source>
        <dbReference type="RuleBase" id="RU368005"/>
    </source>
</evidence>
<evidence type="ECO:0000313" key="13">
    <source>
        <dbReference type="EMBL" id="OQE42412.1"/>
    </source>
</evidence>
<comment type="subcellular location">
    <subcellularLocation>
        <location evidence="1 11">Mitochondrion inner membrane</location>
        <topology evidence="1 11">Single-pass membrane protein</topology>
    </subcellularLocation>
</comment>
<dbReference type="InterPro" id="IPR012420">
    <property type="entry name" value="Cbp4"/>
</dbReference>
<feature type="transmembrane region" description="Helical" evidence="11">
    <location>
        <begin position="86"/>
        <end position="108"/>
    </location>
</feature>
<keyword evidence="7 11" id="KW-0472">Membrane</keyword>
<evidence type="ECO:0000313" key="14">
    <source>
        <dbReference type="Proteomes" id="UP000191500"/>
    </source>
</evidence>
<keyword evidence="14" id="KW-1185">Reference proteome</keyword>
<dbReference type="GO" id="GO:0034551">
    <property type="term" value="P:mitochondrial respiratory chain complex III assembly"/>
    <property type="evidence" value="ECO:0007669"/>
    <property type="project" value="TreeGrafter"/>
</dbReference>
<feature type="compositionally biased region" description="Basic and acidic residues" evidence="12">
    <location>
        <begin position="174"/>
        <end position="196"/>
    </location>
</feature>
<protein>
    <recommendedName>
        <fullName evidence="10 11">Cytochrome b mRNA-processing protein 4</fullName>
    </recommendedName>
</protein>
<dbReference type="PANTHER" id="PTHR28202">
    <property type="entry name" value="ASSEMBLY FACTOR CBP4"/>
    <property type="match status" value="1"/>
</dbReference>
<evidence type="ECO:0000256" key="1">
    <source>
        <dbReference type="ARBA" id="ARBA00004434"/>
    </source>
</evidence>
<gene>
    <name evidence="13" type="ORF">PENCOP_c004G02196</name>
</gene>
<evidence type="ECO:0000256" key="10">
    <source>
        <dbReference type="ARBA" id="ARBA00031521"/>
    </source>
</evidence>
<dbReference type="GO" id="GO:0005743">
    <property type="term" value="C:mitochondrial inner membrane"/>
    <property type="evidence" value="ECO:0007669"/>
    <property type="project" value="UniProtKB-SubCell"/>
</dbReference>
<keyword evidence="8 11" id="KW-0143">Chaperone</keyword>
<evidence type="ECO:0000256" key="3">
    <source>
        <dbReference type="ARBA" id="ARBA00022692"/>
    </source>
</evidence>
<keyword evidence="6 11" id="KW-0496">Mitochondrion</keyword>
<dbReference type="PANTHER" id="PTHR28202:SF1">
    <property type="entry name" value="ASSEMBLY FACTOR CBP4"/>
    <property type="match status" value="1"/>
</dbReference>
<reference evidence="14" key="1">
    <citation type="journal article" date="2017" name="Nat. Microbiol.">
        <title>Global analysis of biosynthetic gene clusters reveals vast potential of secondary metabolite production in Penicillium species.</title>
        <authorList>
            <person name="Nielsen J.C."/>
            <person name="Grijseels S."/>
            <person name="Prigent S."/>
            <person name="Ji B."/>
            <person name="Dainat J."/>
            <person name="Nielsen K.F."/>
            <person name="Frisvad J.C."/>
            <person name="Workman M."/>
            <person name="Nielsen J."/>
        </authorList>
    </citation>
    <scope>NUCLEOTIDE SEQUENCE [LARGE SCALE GENOMIC DNA]</scope>
    <source>
        <strain evidence="14">IBT 31321</strain>
    </source>
</reference>
<comment type="caution">
    <text evidence="13">The sequence shown here is derived from an EMBL/GenBank/DDBJ whole genome shotgun (WGS) entry which is preliminary data.</text>
</comment>
<keyword evidence="5 11" id="KW-1133">Transmembrane helix</keyword>
<accession>A0A1V6UVF8</accession>
<sequence length="196" mass="22860">MTKRTKVWGETKDVRHARLGKAYCATSAAPRRLPRANESRDDVDDLHRSQHLYISPSYPITISSDRSLKSVTQHPHFRYTMSRAGLWAKTIAGGLLMVVGGPALVEYIRPTDEELRKRYNPDLRKRSTEQGERRAQEFDDYVNKLKHWSKSDKSIWYAAQEELDQKQAALEAQRAQEKEQTRTQREEMRKEMLGEK</sequence>